<evidence type="ECO:0000256" key="5">
    <source>
        <dbReference type="ARBA" id="ARBA00022722"/>
    </source>
</evidence>
<keyword evidence="5" id="KW-0540">Nuclease</keyword>
<keyword evidence="19" id="KW-1185">Reference proteome</keyword>
<dbReference type="InterPro" id="IPR001584">
    <property type="entry name" value="Integrase_cat-core"/>
</dbReference>
<dbReference type="Gene3D" id="1.10.340.70">
    <property type="match status" value="1"/>
</dbReference>
<dbReference type="InterPro" id="IPR036397">
    <property type="entry name" value="RNaseH_sf"/>
</dbReference>
<keyword evidence="6" id="KW-0479">Metal-binding</keyword>
<evidence type="ECO:0000256" key="7">
    <source>
        <dbReference type="ARBA" id="ARBA00022750"/>
    </source>
</evidence>
<evidence type="ECO:0000256" key="2">
    <source>
        <dbReference type="ARBA" id="ARBA00022670"/>
    </source>
</evidence>
<protein>
    <recommendedName>
        <fullName evidence="1">RNA-directed DNA polymerase</fullName>
        <ecNumber evidence="1">2.7.7.49</ecNumber>
    </recommendedName>
</protein>
<feature type="domain" description="Integrase catalytic" evidence="17">
    <location>
        <begin position="637"/>
        <end position="796"/>
    </location>
</feature>
<evidence type="ECO:0000256" key="8">
    <source>
        <dbReference type="ARBA" id="ARBA00022759"/>
    </source>
</evidence>
<organism evidence="18 19">
    <name type="scientific">Nesidiocoris tenuis</name>
    <dbReference type="NCBI Taxonomy" id="355587"/>
    <lineage>
        <taxon>Eukaryota</taxon>
        <taxon>Metazoa</taxon>
        <taxon>Ecdysozoa</taxon>
        <taxon>Arthropoda</taxon>
        <taxon>Hexapoda</taxon>
        <taxon>Insecta</taxon>
        <taxon>Pterygota</taxon>
        <taxon>Neoptera</taxon>
        <taxon>Paraneoptera</taxon>
        <taxon>Hemiptera</taxon>
        <taxon>Heteroptera</taxon>
        <taxon>Panheteroptera</taxon>
        <taxon>Cimicomorpha</taxon>
        <taxon>Miridae</taxon>
        <taxon>Dicyphina</taxon>
        <taxon>Nesidiocoris</taxon>
    </lineage>
</organism>
<keyword evidence="15" id="KW-0233">DNA recombination</keyword>
<dbReference type="SUPFAM" id="SSF53098">
    <property type="entry name" value="Ribonuclease H-like"/>
    <property type="match status" value="1"/>
</dbReference>
<dbReference type="Proteomes" id="UP001307889">
    <property type="component" value="Chromosome 8"/>
</dbReference>
<accession>A0ABN7B0Q6</accession>
<dbReference type="EMBL" id="AP028916">
    <property type="protein sequence ID" value="BES98022.1"/>
    <property type="molecule type" value="Genomic_DNA"/>
</dbReference>
<dbReference type="Gene3D" id="3.10.10.10">
    <property type="entry name" value="HIV Type 1 Reverse Transcriptase, subunit A, domain 1"/>
    <property type="match status" value="1"/>
</dbReference>
<evidence type="ECO:0000313" key="19">
    <source>
        <dbReference type="Proteomes" id="UP001307889"/>
    </source>
</evidence>
<dbReference type="Pfam" id="PF17917">
    <property type="entry name" value="RT_RNaseH"/>
    <property type="match status" value="1"/>
</dbReference>
<evidence type="ECO:0000256" key="15">
    <source>
        <dbReference type="ARBA" id="ARBA00023172"/>
    </source>
</evidence>
<keyword evidence="2" id="KW-0645">Protease</keyword>
<evidence type="ECO:0000256" key="6">
    <source>
        <dbReference type="ARBA" id="ARBA00022723"/>
    </source>
</evidence>
<keyword evidence="10" id="KW-0460">Magnesium</keyword>
<keyword evidence="11" id="KW-0229">DNA integration</keyword>
<evidence type="ECO:0000256" key="1">
    <source>
        <dbReference type="ARBA" id="ARBA00012493"/>
    </source>
</evidence>
<evidence type="ECO:0000256" key="12">
    <source>
        <dbReference type="ARBA" id="ARBA00022918"/>
    </source>
</evidence>
<proteinExistence type="predicted"/>
<dbReference type="Pfam" id="PF00078">
    <property type="entry name" value="RVT_1"/>
    <property type="match status" value="1"/>
</dbReference>
<keyword evidence="8" id="KW-0255">Endonuclease</keyword>
<evidence type="ECO:0000313" key="18">
    <source>
        <dbReference type="EMBL" id="BES98022.1"/>
    </source>
</evidence>
<dbReference type="Gene3D" id="3.30.70.270">
    <property type="match status" value="2"/>
</dbReference>
<dbReference type="InterPro" id="IPR041588">
    <property type="entry name" value="Integrase_H2C2"/>
</dbReference>
<evidence type="ECO:0000259" key="16">
    <source>
        <dbReference type="PROSITE" id="PS50878"/>
    </source>
</evidence>
<gene>
    <name evidence="18" type="ORF">NTJ_10837</name>
</gene>
<keyword evidence="4" id="KW-0548">Nucleotidyltransferase</keyword>
<keyword evidence="7" id="KW-0064">Aspartyl protease</keyword>
<dbReference type="SUPFAM" id="SSF56672">
    <property type="entry name" value="DNA/RNA polymerases"/>
    <property type="match status" value="1"/>
</dbReference>
<keyword evidence="13" id="KW-0239">DNA-directed DNA polymerase</keyword>
<evidence type="ECO:0000256" key="10">
    <source>
        <dbReference type="ARBA" id="ARBA00022842"/>
    </source>
</evidence>
<dbReference type="InterPro" id="IPR050951">
    <property type="entry name" value="Retrovirus_Pol_polyprotein"/>
</dbReference>
<evidence type="ECO:0000256" key="13">
    <source>
        <dbReference type="ARBA" id="ARBA00022932"/>
    </source>
</evidence>
<evidence type="ECO:0000259" key="17">
    <source>
        <dbReference type="PROSITE" id="PS50994"/>
    </source>
</evidence>
<evidence type="ECO:0000256" key="11">
    <source>
        <dbReference type="ARBA" id="ARBA00022908"/>
    </source>
</evidence>
<dbReference type="InterPro" id="IPR012337">
    <property type="entry name" value="RNaseH-like_sf"/>
</dbReference>
<dbReference type="InterPro" id="IPR043502">
    <property type="entry name" value="DNA/RNA_pol_sf"/>
</dbReference>
<dbReference type="CDD" id="cd09274">
    <property type="entry name" value="RNase_HI_RT_Ty3"/>
    <property type="match status" value="1"/>
</dbReference>
<dbReference type="InterPro" id="IPR043128">
    <property type="entry name" value="Rev_trsase/Diguanyl_cyclase"/>
</dbReference>
<keyword evidence="3" id="KW-0808">Transferase</keyword>
<dbReference type="PROSITE" id="PS50994">
    <property type="entry name" value="INTEGRASE"/>
    <property type="match status" value="1"/>
</dbReference>
<dbReference type="EC" id="2.7.7.49" evidence="1"/>
<dbReference type="PANTHER" id="PTHR37984:SF5">
    <property type="entry name" value="PROTEIN NYNRIN-LIKE"/>
    <property type="match status" value="1"/>
</dbReference>
<dbReference type="InterPro" id="IPR041373">
    <property type="entry name" value="RT_RNaseH"/>
</dbReference>
<reference evidence="18 19" key="1">
    <citation type="submission" date="2023-09" db="EMBL/GenBank/DDBJ databases">
        <title>Nesidiocoris tenuis whole genome shotgun sequence.</title>
        <authorList>
            <person name="Shibata T."/>
            <person name="Shimoda M."/>
            <person name="Kobayashi T."/>
            <person name="Uehara T."/>
        </authorList>
    </citation>
    <scope>NUCLEOTIDE SEQUENCE [LARGE SCALE GENOMIC DNA]</scope>
    <source>
        <strain evidence="18 19">Japan</strain>
    </source>
</reference>
<feature type="domain" description="Reverse transcriptase" evidence="16">
    <location>
        <begin position="100"/>
        <end position="279"/>
    </location>
</feature>
<name>A0ABN7B0Q6_9HEMI</name>
<dbReference type="Gene3D" id="3.30.420.10">
    <property type="entry name" value="Ribonuclease H-like superfamily/Ribonuclease H"/>
    <property type="match status" value="1"/>
</dbReference>
<evidence type="ECO:0000256" key="14">
    <source>
        <dbReference type="ARBA" id="ARBA00023125"/>
    </source>
</evidence>
<dbReference type="Pfam" id="PF17921">
    <property type="entry name" value="Integrase_H2C2"/>
    <property type="match status" value="1"/>
</dbReference>
<dbReference type="CDD" id="cd01647">
    <property type="entry name" value="RT_LTR"/>
    <property type="match status" value="1"/>
</dbReference>
<evidence type="ECO:0000256" key="3">
    <source>
        <dbReference type="ARBA" id="ARBA00022679"/>
    </source>
</evidence>
<dbReference type="InterPro" id="IPR056924">
    <property type="entry name" value="SH3_Tf2-1"/>
</dbReference>
<dbReference type="Pfam" id="PF24626">
    <property type="entry name" value="SH3_Tf2-1"/>
    <property type="match status" value="1"/>
</dbReference>
<evidence type="ECO:0000256" key="9">
    <source>
        <dbReference type="ARBA" id="ARBA00022801"/>
    </source>
</evidence>
<dbReference type="Pfam" id="PF00665">
    <property type="entry name" value="rve"/>
    <property type="match status" value="1"/>
</dbReference>
<dbReference type="PROSITE" id="PS50878">
    <property type="entry name" value="RT_POL"/>
    <property type="match status" value="1"/>
</dbReference>
<sequence length="918" mass="105538">MSSNNLINKAPLTNILISTILIESLNLPVGWSQQFSTKDRDKFQEIINRYENVFSDQPGRVKDFEFELRVSPDIRNFKIRSYPVPLHFRERVGAELVRMEELGLIERSNSPYINPLRIVQKADGALRLCLDARNVNQYLIAEGEVPPGFNELFSIFQGASFFTSFDLTSSFWQISLAPSSRKYTAFMFSNTIYQFVVVPFGLKTSTSALLRALSQIFPHESGSFCVRFVDECLILSQDINAHLTHLEYVLRKFHSCGLTIKLSKTQWFQKQIKFLGMIIYSHGIKPDLDRVQAILDYRRPKNIRELRSYLGFINFYRKFQPNLSKIVHPLTKLLRKDVKWSWTEEIERAFVDSKTAFSTNVLVCFPQPGRIFYVSTDSSGSCIGAHLYQVDQAGGHHPISFVSRSLNKHEISYSTTELELLAVAFALKKFRFYILGTKVVIRTDHRALTHLTVSLPSSPRLSRFMLALQEYDYTLEYVPGKENLIADCLSRYSHTHEDSIIPNQVLIAALDLPQDLQFQFDNLATLQERDPRLYNIFQRLRKQNLNNDCDRIENGLLYHKFKEKWKLCLPSSCVDSLVQFVHHQYSHIGVRKCLLIIREMFYHKCLKKRIRSLIRACLICQRIKVAPTQHSPMLTIPSRQPREIVAIDFYGPLPPSPTNFRYVLVMVDIATKFVRLYPLLKASGAAVIDCLTQDYIPNYGPVKSLLSDNGTQFTSSMWSEKMRHLQIKSIHISIRHPSANPAERYMSTLAQYMRATLYGMSHNRWSEKLGDIEVSMNDSPHASTGQVPATLFLGRGTPRPWDLSFPPSPVVDVAGILEDAVDSAKKQALDRSRRHNRMKERAFHRFRIGDRVWIRSKLSSCTAQNIYLKFLPKYSGPFNVVEDFGNGSYRIGVPNSPTTKGIYHVTNLKPYHPPCSQN</sequence>
<evidence type="ECO:0000256" key="4">
    <source>
        <dbReference type="ARBA" id="ARBA00022695"/>
    </source>
</evidence>
<keyword evidence="14" id="KW-0238">DNA-binding</keyword>
<dbReference type="PANTHER" id="PTHR37984">
    <property type="entry name" value="PROTEIN CBG26694"/>
    <property type="match status" value="1"/>
</dbReference>
<keyword evidence="12" id="KW-0695">RNA-directed DNA polymerase</keyword>
<keyword evidence="9" id="KW-0378">Hydrolase</keyword>
<dbReference type="InterPro" id="IPR000477">
    <property type="entry name" value="RT_dom"/>
</dbReference>